<dbReference type="EMBL" id="RJTW01000004">
    <property type="protein sequence ID" value="ROH94241.1"/>
    <property type="molecule type" value="Genomic_DNA"/>
</dbReference>
<dbReference type="PANTHER" id="PTHR22926">
    <property type="entry name" value="PHOSPHO-N-ACETYLMURAMOYL-PENTAPEPTIDE-TRANSFERASE"/>
    <property type="match status" value="1"/>
</dbReference>
<evidence type="ECO:0000313" key="9">
    <source>
        <dbReference type="Proteomes" id="UP000281899"/>
    </source>
</evidence>
<comment type="caution">
    <text evidence="8">The sequence shown here is derived from an EMBL/GenBank/DDBJ whole genome shotgun (WGS) entry which is preliminary data.</text>
</comment>
<keyword evidence="4 7" id="KW-0812">Transmembrane</keyword>
<sequence length="355" mass="39991">MKDFIELLISGTLAFILSICIIPVMRIIAKKIRLVDVPNTRKIHYTPIPLIGGLAIGMIILLLIEISADKSWRIILPIIVTSYILLLVGTLDDKTDIKAIYKLIIQVCVSIIIATSGIRISSLYGLFGIYEINTYFQYLLTVLVIVTAVNAFNLIDGVDGLAGSVAGIGFVLFFIIMLIEGNLGLARVAILFVGSIIAFLKYNLSQKNKIFLGNSGSLFLGYLLICLGIFITKFDNNTTTFPYGVFFILFVFTIPVIDSIRVYTDRILRGKSPFKADKTHIHHLLLLLGFSHKKISITFILINVLTFLVQYVFFKSYSIYSSLISFFIFIAVFKIIKSINHFLSWKKRIKELEYN</sequence>
<evidence type="ECO:0000256" key="2">
    <source>
        <dbReference type="ARBA" id="ARBA00022475"/>
    </source>
</evidence>
<feature type="transmembrane region" description="Helical" evidence="7">
    <location>
        <begin position="243"/>
        <end position="263"/>
    </location>
</feature>
<dbReference type="PROSITE" id="PS01348">
    <property type="entry name" value="MRAY_2"/>
    <property type="match status" value="1"/>
</dbReference>
<organism evidence="8 9">
    <name type="scientific">Chryseobacterium cucumeris</name>
    <dbReference type="NCBI Taxonomy" id="1813611"/>
    <lineage>
        <taxon>Bacteria</taxon>
        <taxon>Pseudomonadati</taxon>
        <taxon>Bacteroidota</taxon>
        <taxon>Flavobacteriia</taxon>
        <taxon>Flavobacteriales</taxon>
        <taxon>Weeksellaceae</taxon>
        <taxon>Chryseobacterium group</taxon>
        <taxon>Chryseobacterium</taxon>
    </lineage>
</organism>
<keyword evidence="3 8" id="KW-0808">Transferase</keyword>
<dbReference type="InterPro" id="IPR018480">
    <property type="entry name" value="PNAcMuramoyl-5peptid_Trfase_CS"/>
</dbReference>
<dbReference type="GeneID" id="301712424"/>
<keyword evidence="6 7" id="KW-0472">Membrane</keyword>
<feature type="transmembrane region" description="Helical" evidence="7">
    <location>
        <begin position="284"/>
        <end position="313"/>
    </location>
</feature>
<gene>
    <name evidence="8" type="ORF">EGI15_07045</name>
</gene>
<feature type="transmembrane region" description="Helical" evidence="7">
    <location>
        <begin position="161"/>
        <end position="179"/>
    </location>
</feature>
<evidence type="ECO:0000256" key="5">
    <source>
        <dbReference type="ARBA" id="ARBA00022989"/>
    </source>
</evidence>
<dbReference type="PANTHER" id="PTHR22926:SF3">
    <property type="entry name" value="UNDECAPRENYL-PHOSPHATE ALPHA-N-ACETYLGLUCOSAMINYL 1-PHOSPHATE TRANSFERASE"/>
    <property type="match status" value="1"/>
</dbReference>
<dbReference type="Pfam" id="PF00953">
    <property type="entry name" value="Glycos_transf_4"/>
    <property type="match status" value="1"/>
</dbReference>
<feature type="transmembrane region" description="Helical" evidence="7">
    <location>
        <begin position="319"/>
        <end position="336"/>
    </location>
</feature>
<keyword evidence="2" id="KW-1003">Cell membrane</keyword>
<dbReference type="InterPro" id="IPR000715">
    <property type="entry name" value="Glycosyl_transferase_4"/>
</dbReference>
<feature type="transmembrane region" description="Helical" evidence="7">
    <location>
        <begin position="6"/>
        <end position="29"/>
    </location>
</feature>
<evidence type="ECO:0000256" key="6">
    <source>
        <dbReference type="ARBA" id="ARBA00023136"/>
    </source>
</evidence>
<evidence type="ECO:0000256" key="1">
    <source>
        <dbReference type="ARBA" id="ARBA00004651"/>
    </source>
</evidence>
<keyword evidence="9" id="KW-1185">Reference proteome</keyword>
<dbReference type="CDD" id="cd06853">
    <property type="entry name" value="GT_WecA_like"/>
    <property type="match status" value="1"/>
</dbReference>
<feature type="transmembrane region" description="Helical" evidence="7">
    <location>
        <begin position="103"/>
        <end position="129"/>
    </location>
</feature>
<dbReference type="RefSeq" id="WP_082798683.1">
    <property type="nucleotide sequence ID" value="NZ_JAKYXD010000001.1"/>
</dbReference>
<protein>
    <submittedName>
        <fullName evidence="8">Undecaprenyl/decaprenyl-phosphate alpha-N-acetylglucosaminyl 1-phosphate transferase</fullName>
    </submittedName>
</protein>
<dbReference type="GO" id="GO:0016740">
    <property type="term" value="F:transferase activity"/>
    <property type="evidence" value="ECO:0007669"/>
    <property type="project" value="UniProtKB-KW"/>
</dbReference>
<feature type="transmembrane region" description="Helical" evidence="7">
    <location>
        <begin position="50"/>
        <end position="68"/>
    </location>
</feature>
<reference evidence="8 9" key="1">
    <citation type="submission" date="2018-11" db="EMBL/GenBank/DDBJ databases">
        <title>Proposal to divide the Flavobacteriaceae and reorganize its genera based on Amino Acid Identity values calculated from whole genome sequences.</title>
        <authorList>
            <person name="Nicholson A.C."/>
            <person name="Gulvik C.A."/>
            <person name="Whitney A.M."/>
            <person name="Humrighouse B.W."/>
            <person name="Bell M."/>
            <person name="Holmes B."/>
            <person name="Steigerwalt A."/>
            <person name="Villarma A."/>
            <person name="Sheth M."/>
            <person name="Batra D."/>
            <person name="Pryor J."/>
            <person name="Bernardet J.-F."/>
            <person name="Hugo C."/>
            <person name="Kampfer P."/>
            <person name="Newman J."/>
            <person name="Mcquiston J.R."/>
        </authorList>
    </citation>
    <scope>NUCLEOTIDE SEQUENCE [LARGE SCALE GENOMIC DNA]</scope>
    <source>
        <strain evidence="8 9">G0235</strain>
    </source>
</reference>
<feature type="transmembrane region" description="Helical" evidence="7">
    <location>
        <begin position="211"/>
        <end position="231"/>
    </location>
</feature>
<evidence type="ECO:0000256" key="7">
    <source>
        <dbReference type="SAM" id="Phobius"/>
    </source>
</evidence>
<name>A0ABX9XB81_9FLAO</name>
<feature type="transmembrane region" description="Helical" evidence="7">
    <location>
        <begin position="74"/>
        <end position="91"/>
    </location>
</feature>
<keyword evidence="5 7" id="KW-1133">Transmembrane helix</keyword>
<comment type="subcellular location">
    <subcellularLocation>
        <location evidence="1">Cell membrane</location>
        <topology evidence="1">Multi-pass membrane protein</topology>
    </subcellularLocation>
</comment>
<evidence type="ECO:0000313" key="8">
    <source>
        <dbReference type="EMBL" id="ROH94241.1"/>
    </source>
</evidence>
<feature type="transmembrane region" description="Helical" evidence="7">
    <location>
        <begin position="185"/>
        <end position="204"/>
    </location>
</feature>
<evidence type="ECO:0000256" key="4">
    <source>
        <dbReference type="ARBA" id="ARBA00022692"/>
    </source>
</evidence>
<evidence type="ECO:0000256" key="3">
    <source>
        <dbReference type="ARBA" id="ARBA00022679"/>
    </source>
</evidence>
<feature type="transmembrane region" description="Helical" evidence="7">
    <location>
        <begin position="135"/>
        <end position="154"/>
    </location>
</feature>
<proteinExistence type="predicted"/>
<dbReference type="Proteomes" id="UP000281899">
    <property type="component" value="Unassembled WGS sequence"/>
</dbReference>
<accession>A0ABX9XB81</accession>